<accession>A0A249W530</accession>
<reference evidence="4 5" key="1">
    <citation type="submission" date="2015-08" db="EMBL/GenBank/DDBJ databases">
        <title>Draft Genome Sequences of Vibrio parahaemolyticus Strains.</title>
        <authorList>
            <person name="Gonzalez-Escalona N."/>
            <person name="DePaola A."/>
        </authorList>
    </citation>
    <scope>NUCLEOTIDE SEQUENCE [LARGE SCALE GENOMIC DNA]</scope>
    <source>
        <strain evidence="4 5">CFSAN001621</strain>
    </source>
</reference>
<name>A0A249W530_VIBPH</name>
<keyword evidence="1" id="KW-0732">Signal</keyword>
<dbReference type="InterPro" id="IPR005586">
    <property type="entry name" value="ABC_trans_aux"/>
</dbReference>
<evidence type="ECO:0000313" key="5">
    <source>
        <dbReference type="Proteomes" id="UP000191946"/>
    </source>
</evidence>
<evidence type="ECO:0000313" key="4">
    <source>
        <dbReference type="EMBL" id="OQK00033.1"/>
    </source>
</evidence>
<dbReference type="SUPFAM" id="SSF159594">
    <property type="entry name" value="XCC0632-like"/>
    <property type="match status" value="1"/>
</dbReference>
<dbReference type="Gene3D" id="3.40.50.10610">
    <property type="entry name" value="ABC-type transport auxiliary lipoprotein component"/>
    <property type="match status" value="1"/>
</dbReference>
<gene>
    <name evidence="4" type="ORF">AKG60_10545</name>
    <name evidence="3" type="ORF">YA91_14205</name>
</gene>
<sequence length="192" mass="21153">MKRVFLLATALITGLTGCSSAPEATGALYLLPKAETKTSNQMSVAERPLLVIRPAQLASYLNDNSIVYRTSNTQIVQAKRHQWAQSISEQITQRIVAELRQKQSDYWPVEMNNLLDQSGESKLQLSLNKFNGSYQGNAEIEGEWLLIDASGNVVRSSQIKILMPLQDEGYDALVDALSAGLNQLTDDIAAQL</sequence>
<evidence type="ECO:0000256" key="1">
    <source>
        <dbReference type="SAM" id="SignalP"/>
    </source>
</evidence>
<feature type="domain" description="ABC-type transport auxiliary lipoprotein component" evidence="2">
    <location>
        <begin position="29"/>
        <end position="189"/>
    </location>
</feature>
<evidence type="ECO:0000259" key="2">
    <source>
        <dbReference type="Pfam" id="PF03886"/>
    </source>
</evidence>
<feature type="signal peptide" evidence="1">
    <location>
        <begin position="1"/>
        <end position="21"/>
    </location>
</feature>
<proteinExistence type="predicted"/>
<dbReference type="RefSeq" id="WP_005494618.1">
    <property type="nucleotide sequence ID" value="NZ_CP023248.2"/>
</dbReference>
<protein>
    <recommendedName>
        <fullName evidence="2">ABC-type transport auxiliary lipoprotein component domain-containing protein</fullName>
    </recommendedName>
</protein>
<dbReference type="EMBL" id="LHQV01000014">
    <property type="protein sequence ID" value="OQK00033.1"/>
    <property type="molecule type" value="Genomic_DNA"/>
</dbReference>
<reference evidence="3" key="2">
    <citation type="submission" date="2017-09" db="EMBL/GenBank/DDBJ databases">
        <authorList>
            <person name="Ehlers B."/>
            <person name="Leendertz F.H."/>
        </authorList>
    </citation>
    <scope>NUCLEOTIDE SEQUENCE</scope>
    <source>
        <strain evidence="3">MAVP-26</strain>
    </source>
</reference>
<dbReference type="Pfam" id="PF03886">
    <property type="entry name" value="ABC_trans_aux"/>
    <property type="match status" value="1"/>
</dbReference>
<dbReference type="EMBL" id="CP023248">
    <property type="protein sequence ID" value="ASZ51644.1"/>
    <property type="molecule type" value="Genomic_DNA"/>
</dbReference>
<dbReference type="Proteomes" id="UP000191946">
    <property type="component" value="Unassembled WGS sequence"/>
</dbReference>
<dbReference type="PROSITE" id="PS51257">
    <property type="entry name" value="PROKAR_LIPOPROTEIN"/>
    <property type="match status" value="1"/>
</dbReference>
<organism evidence="3">
    <name type="scientific">Vibrio parahaemolyticus</name>
    <dbReference type="NCBI Taxonomy" id="670"/>
    <lineage>
        <taxon>Bacteria</taxon>
        <taxon>Pseudomonadati</taxon>
        <taxon>Pseudomonadota</taxon>
        <taxon>Gammaproteobacteria</taxon>
        <taxon>Vibrionales</taxon>
        <taxon>Vibrionaceae</taxon>
        <taxon>Vibrio</taxon>
    </lineage>
</organism>
<evidence type="ECO:0000313" key="3">
    <source>
        <dbReference type="EMBL" id="ASZ51644.1"/>
    </source>
</evidence>
<keyword evidence="5" id="KW-1185">Reference proteome</keyword>
<feature type="chain" id="PRO_5044570479" description="ABC-type transport auxiliary lipoprotein component domain-containing protein" evidence="1">
    <location>
        <begin position="22"/>
        <end position="192"/>
    </location>
</feature>
<dbReference type="AlphaFoldDB" id="A0A249W530"/>